<dbReference type="InterPro" id="IPR014756">
    <property type="entry name" value="Ig_E-set"/>
</dbReference>
<dbReference type="GO" id="GO:0005992">
    <property type="term" value="P:trehalose biosynthetic process"/>
    <property type="evidence" value="ECO:0007669"/>
    <property type="project" value="UniProtKB-UniRule"/>
</dbReference>
<dbReference type="STRING" id="195913.SAMN04488004_104230"/>
<evidence type="ECO:0000256" key="6">
    <source>
        <dbReference type="ARBA" id="ARBA00022490"/>
    </source>
</evidence>
<comment type="pathway">
    <text evidence="2 14">Glycan biosynthesis; trehalose biosynthesis.</text>
</comment>
<evidence type="ECO:0000256" key="2">
    <source>
        <dbReference type="ARBA" id="ARBA00005199"/>
    </source>
</evidence>
<dbReference type="SUPFAM" id="SSF51445">
    <property type="entry name" value="(Trans)glycosidases"/>
    <property type="match status" value="1"/>
</dbReference>
<feature type="site" description="Transition state stabilizer" evidence="17">
    <location>
        <position position="384"/>
    </location>
</feature>
<dbReference type="SMART" id="SM00642">
    <property type="entry name" value="Aamy"/>
    <property type="match status" value="1"/>
</dbReference>
<feature type="domain" description="Glycosyl hydrolase family 13 catalytic" evidence="19">
    <location>
        <begin position="111"/>
        <end position="450"/>
    </location>
</feature>
<feature type="binding site" evidence="16">
    <location>
        <begin position="253"/>
        <end position="258"/>
    </location>
    <ligand>
        <name>substrate</name>
    </ligand>
</feature>
<keyword evidence="7 14" id="KW-0378">Hydrolase</keyword>
<dbReference type="Pfam" id="PF00128">
    <property type="entry name" value="Alpha-amylase"/>
    <property type="match status" value="1"/>
</dbReference>
<accession>A0A1I4DP28</accession>
<evidence type="ECO:0000259" key="19">
    <source>
        <dbReference type="SMART" id="SM00642"/>
    </source>
</evidence>
<dbReference type="RefSeq" id="WP_090186554.1">
    <property type="nucleotide sequence ID" value="NZ_FOTF01000004.1"/>
</dbReference>
<dbReference type="Gene3D" id="3.20.20.80">
    <property type="entry name" value="Glycosidases"/>
    <property type="match status" value="1"/>
</dbReference>
<evidence type="ECO:0000256" key="15">
    <source>
        <dbReference type="PIRSR" id="PIRSR006337-1"/>
    </source>
</evidence>
<evidence type="ECO:0000256" key="8">
    <source>
        <dbReference type="ARBA" id="ARBA00023277"/>
    </source>
</evidence>
<comment type="catalytic activity">
    <reaction evidence="12 14">
        <text>hydrolysis of (1-&gt;4)-alpha-D-glucosidic linkage in 4-alpha-D-[(1-&gt;4)-alpha-D-glucanosyl]n trehalose to yield trehalose and (1-&gt;4)-alpha-D-glucan.</text>
        <dbReference type="EC" id="3.2.1.141"/>
    </reaction>
</comment>
<evidence type="ECO:0000256" key="9">
    <source>
        <dbReference type="ARBA" id="ARBA00023295"/>
    </source>
</evidence>
<evidence type="ECO:0000256" key="12">
    <source>
        <dbReference type="ARBA" id="ARBA00034013"/>
    </source>
</evidence>
<dbReference type="CDD" id="cd11325">
    <property type="entry name" value="AmyAc_GTHase"/>
    <property type="match status" value="1"/>
</dbReference>
<dbReference type="Gene3D" id="1.10.10.760">
    <property type="entry name" value="E-set domains of sugar-utilizing enzymes"/>
    <property type="match status" value="1"/>
</dbReference>
<dbReference type="InterPro" id="IPR006047">
    <property type="entry name" value="GH13_cat_dom"/>
</dbReference>
<proteinExistence type="inferred from homology"/>
<keyword evidence="6" id="KW-0963">Cytoplasm</keyword>
<dbReference type="UniPathway" id="UPA00299"/>
<dbReference type="EC" id="3.2.1.141" evidence="4 13"/>
<evidence type="ECO:0000256" key="18">
    <source>
        <dbReference type="SAM" id="MobiDB-lite"/>
    </source>
</evidence>
<comment type="subcellular location">
    <subcellularLocation>
        <location evidence="1 15">Cytoplasm</location>
    </subcellularLocation>
</comment>
<name>A0A1I4DP28_9RHOB</name>
<feature type="binding site" evidence="16">
    <location>
        <begin position="310"/>
        <end position="314"/>
    </location>
    <ligand>
        <name>substrate</name>
    </ligand>
</feature>
<keyword evidence="9 14" id="KW-0326">Glycosidase</keyword>
<protein>
    <recommendedName>
        <fullName evidence="5 13">Malto-oligosyltrehalose trehalohydrolase</fullName>
        <shortName evidence="14">MTHase</shortName>
        <ecNumber evidence="4 13">3.2.1.141</ecNumber>
    </recommendedName>
    <alternativeName>
        <fullName evidence="11 14">4-alpha-D-((1-&gt;4)-alpha-D-glucano)trehalose trehalohydrolase</fullName>
    </alternativeName>
    <alternativeName>
        <fullName evidence="10 14">Maltooligosyl trehalose trehalohydrolase</fullName>
    </alternativeName>
</protein>
<keyword evidence="21" id="KW-1185">Reference proteome</keyword>
<dbReference type="AlphaFoldDB" id="A0A1I4DP28"/>
<evidence type="ECO:0000256" key="11">
    <source>
        <dbReference type="ARBA" id="ARBA00033284"/>
    </source>
</evidence>
<feature type="active site" description="Proton donor" evidence="15">
    <location>
        <position position="290"/>
    </location>
</feature>
<evidence type="ECO:0000256" key="13">
    <source>
        <dbReference type="NCBIfam" id="TIGR02402"/>
    </source>
</evidence>
<dbReference type="GO" id="GO:0005737">
    <property type="term" value="C:cytoplasm"/>
    <property type="evidence" value="ECO:0007669"/>
    <property type="project" value="UniProtKB-SubCell"/>
</dbReference>
<evidence type="ECO:0000256" key="4">
    <source>
        <dbReference type="ARBA" id="ARBA00012268"/>
    </source>
</evidence>
<dbReference type="NCBIfam" id="TIGR02402">
    <property type="entry name" value="trehalose_TreZ"/>
    <property type="match status" value="1"/>
</dbReference>
<dbReference type="EMBL" id="FOTF01000004">
    <property type="protein sequence ID" value="SFK94057.1"/>
    <property type="molecule type" value="Genomic_DNA"/>
</dbReference>
<sequence>MDEVTSQHWGLLPSGPDMWTAALWSPQARAVSVVVDGTPTSLTRGTDGTFRGTVMAPAAAAYVFDVDGTRIPDPAARQQSGDVHAPSLLTIPPQSTNTWTGRDWRDSVISEIHIGTFTKAGTFAAAAKKLPDLADLGINTVEVMPIAQFAGNRGWGYDGVLPYAVHPAYGTPEDFAAFVAAAHGLGMSVILDVVYNHFGPAGAYLHSISPDFFDANRTTPWGPAIDFTQRPVRAFFIQNAIMWVRDFGVDGLRLDAVHQIQDPSTPEFLAELSTQLRALNLPRPLHLIAEDERNLPHHRDAGVTDTQWNDDYHHSLHCLLTGENEGYYAPFAADPIRDLATALTEGHVDQGQPRPGQDAGAKPRGAPSGHLPPQAFVNANQTHDQIGNRALGERLIALSSPEAMQVAHAMLLTSPFVPMLFQGEEIGARTPFPFFCNFTGDLADAVRNGRLSEFSAFSGFDGALPDPLDPQTFHGARPYDAPPPDAADWRDLTARLLTWRRAVVLPLLHSGLTLARAQIIGPKALRVTWQFNTGLLNSTIQLGQPVPTGNWPAAQTQLSLGSPQDDFAFHTWIEQT</sequence>
<dbReference type="InterPro" id="IPR013783">
    <property type="entry name" value="Ig-like_fold"/>
</dbReference>
<evidence type="ECO:0000256" key="17">
    <source>
        <dbReference type="PIRSR" id="PIRSR006337-3"/>
    </source>
</evidence>
<gene>
    <name evidence="20" type="ORF">SAMN04488004_104230</name>
</gene>
<keyword evidence="8" id="KW-0119">Carbohydrate metabolism</keyword>
<dbReference type="Proteomes" id="UP000199550">
    <property type="component" value="Unassembled WGS sequence"/>
</dbReference>
<dbReference type="Gene3D" id="2.60.40.10">
    <property type="entry name" value="Immunoglobulins"/>
    <property type="match status" value="1"/>
</dbReference>
<evidence type="ECO:0000256" key="14">
    <source>
        <dbReference type="PIRNR" id="PIRNR006337"/>
    </source>
</evidence>
<dbReference type="OrthoDB" id="9800174at2"/>
<feature type="binding site" evidence="16">
    <location>
        <begin position="383"/>
        <end position="388"/>
    </location>
    <ligand>
        <name>substrate</name>
    </ligand>
</feature>
<evidence type="ECO:0000256" key="10">
    <source>
        <dbReference type="ARBA" id="ARBA00032057"/>
    </source>
</evidence>
<dbReference type="PANTHER" id="PTHR43651:SF11">
    <property type="entry name" value="MALTO-OLIGOSYLTREHALOSE TREHALOHYDROLASE"/>
    <property type="match status" value="1"/>
</dbReference>
<evidence type="ECO:0000256" key="7">
    <source>
        <dbReference type="ARBA" id="ARBA00022801"/>
    </source>
</evidence>
<evidence type="ECO:0000313" key="21">
    <source>
        <dbReference type="Proteomes" id="UP000199550"/>
    </source>
</evidence>
<dbReference type="SUPFAM" id="SSF81296">
    <property type="entry name" value="E set domains"/>
    <property type="match status" value="1"/>
</dbReference>
<dbReference type="PANTHER" id="PTHR43651">
    <property type="entry name" value="1,4-ALPHA-GLUCAN-BRANCHING ENZYME"/>
    <property type="match status" value="1"/>
</dbReference>
<evidence type="ECO:0000256" key="3">
    <source>
        <dbReference type="ARBA" id="ARBA00008061"/>
    </source>
</evidence>
<feature type="active site" description="Nucleophile" evidence="15">
    <location>
        <position position="255"/>
    </location>
</feature>
<dbReference type="InterPro" id="IPR044901">
    <property type="entry name" value="Trehalose_TreZ_E-set_sf"/>
</dbReference>
<feature type="region of interest" description="Disordered" evidence="18">
    <location>
        <begin position="347"/>
        <end position="375"/>
    </location>
</feature>
<evidence type="ECO:0000256" key="1">
    <source>
        <dbReference type="ARBA" id="ARBA00004496"/>
    </source>
</evidence>
<dbReference type="InterPro" id="IPR012768">
    <property type="entry name" value="Trehalose_TreZ"/>
</dbReference>
<organism evidence="20 21">
    <name type="scientific">Loktanella salsilacus</name>
    <dbReference type="NCBI Taxonomy" id="195913"/>
    <lineage>
        <taxon>Bacteria</taxon>
        <taxon>Pseudomonadati</taxon>
        <taxon>Pseudomonadota</taxon>
        <taxon>Alphaproteobacteria</taxon>
        <taxon>Rhodobacterales</taxon>
        <taxon>Roseobacteraceae</taxon>
        <taxon>Loktanella</taxon>
    </lineage>
</organism>
<reference evidence="20 21" key="1">
    <citation type="submission" date="2016-10" db="EMBL/GenBank/DDBJ databases">
        <authorList>
            <person name="de Groot N.N."/>
        </authorList>
    </citation>
    <scope>NUCLEOTIDE SEQUENCE [LARGE SCALE GENOMIC DNA]</scope>
    <source>
        <strain evidence="20 21">DSM 16199</strain>
    </source>
</reference>
<dbReference type="PIRSF" id="PIRSF006337">
    <property type="entry name" value="Trehalose_TreZ"/>
    <property type="match status" value="1"/>
</dbReference>
<evidence type="ECO:0000313" key="20">
    <source>
        <dbReference type="EMBL" id="SFK94057.1"/>
    </source>
</evidence>
<evidence type="ECO:0000256" key="5">
    <source>
        <dbReference type="ARBA" id="ARBA00015938"/>
    </source>
</evidence>
<dbReference type="GO" id="GO:0033942">
    <property type="term" value="F:4-alpha-D-(1-&gt;4)-alpha-D-glucanotrehalose trehalohydrolase activity"/>
    <property type="evidence" value="ECO:0007669"/>
    <property type="project" value="UniProtKB-EC"/>
</dbReference>
<evidence type="ECO:0000256" key="16">
    <source>
        <dbReference type="PIRSR" id="PIRSR006337-2"/>
    </source>
</evidence>
<comment type="similarity">
    <text evidence="3 14">Belongs to the glycosyl hydrolase 13 family.</text>
</comment>
<dbReference type="InterPro" id="IPR017853">
    <property type="entry name" value="GH"/>
</dbReference>